<dbReference type="InterPro" id="IPR017853">
    <property type="entry name" value="GH"/>
</dbReference>
<dbReference type="EMBL" id="SSNY01000006">
    <property type="protein sequence ID" value="THF56949.1"/>
    <property type="molecule type" value="Genomic_DNA"/>
</dbReference>
<protein>
    <submittedName>
        <fullName evidence="3">DUF4214 domain-containing protein</fullName>
    </submittedName>
</protein>
<dbReference type="RefSeq" id="WP_136357291.1">
    <property type="nucleotide sequence ID" value="NZ_SSNY01000006.1"/>
</dbReference>
<feature type="domain" description="DUF4214" evidence="2">
    <location>
        <begin position="394"/>
        <end position="463"/>
    </location>
</feature>
<evidence type="ECO:0000259" key="2">
    <source>
        <dbReference type="Pfam" id="PF13946"/>
    </source>
</evidence>
<dbReference type="Proteomes" id="UP000306441">
    <property type="component" value="Unassembled WGS sequence"/>
</dbReference>
<sequence length="482" mass="52984">MLKPVLTAAACFLSLASPAAADLLWGVNGHPITAYPGIAIERQFDYLEDLGMKSYRVNVSDASSADSLATVLAEGRERGIEVLPVITPGDIDLDKDSVEDLYGKARTLAVALGSRFKGEIRTWELGNEMENYAIIKPCEKRDDGTTYPCAWGLAGGASALDYFGPRWAKVSAVLKGLSDGMTEVDPGIRKAIGTAGWGHTGAFERMKRDGIAWDISVWHMYGEDPEPAFKVLAGYGKPIWVTEFNNPYGSRSGEQQQAEGLAQSMMRLRALQRRYKVEAAYVYELLDETYWAPDFEASMGLVRLVGSAEHGWRAAGPKAAYVAARDLIRGPQPMREPRRDCDLADSDGIVTFTIRKVSFSHCLILGRKANAEDIERWSAALDEGKVNVPNMMVQLMQTREFMEKYAIVGLADRAYVRFVYHLLLGREADGAGLNIYSDQLRTGVMTRESVALGLVTSSEFATKYSTYLAENTKAVPEAQAAN</sequence>
<feature type="chain" id="PRO_5046288223" evidence="1">
    <location>
        <begin position="22"/>
        <end position="482"/>
    </location>
</feature>
<name>A0ABY2Q8U2_9HYPH</name>
<gene>
    <name evidence="3" type="ORF">E6C48_11525</name>
</gene>
<accession>A0ABY2Q8U2</accession>
<proteinExistence type="predicted"/>
<organism evidence="3 4">
    <name type="scientific">Ollibium composti</name>
    <dbReference type="NCBI Taxonomy" id="2675109"/>
    <lineage>
        <taxon>Bacteria</taxon>
        <taxon>Pseudomonadati</taxon>
        <taxon>Pseudomonadota</taxon>
        <taxon>Alphaproteobacteria</taxon>
        <taxon>Hyphomicrobiales</taxon>
        <taxon>Phyllobacteriaceae</taxon>
        <taxon>Ollibium</taxon>
    </lineage>
</organism>
<dbReference type="InterPro" id="IPR025282">
    <property type="entry name" value="DUF4214"/>
</dbReference>
<evidence type="ECO:0000256" key="1">
    <source>
        <dbReference type="SAM" id="SignalP"/>
    </source>
</evidence>
<dbReference type="Pfam" id="PF13946">
    <property type="entry name" value="DUF4214"/>
    <property type="match status" value="1"/>
</dbReference>
<feature type="signal peptide" evidence="1">
    <location>
        <begin position="1"/>
        <end position="21"/>
    </location>
</feature>
<evidence type="ECO:0000313" key="3">
    <source>
        <dbReference type="EMBL" id="THF56949.1"/>
    </source>
</evidence>
<dbReference type="Gene3D" id="1.10.3130.20">
    <property type="entry name" value="Phycobilisome linker domain"/>
    <property type="match status" value="1"/>
</dbReference>
<dbReference type="Gene3D" id="3.20.20.80">
    <property type="entry name" value="Glycosidases"/>
    <property type="match status" value="1"/>
</dbReference>
<dbReference type="InterPro" id="IPR038255">
    <property type="entry name" value="PBS_linker_sf"/>
</dbReference>
<reference evidence="3 4" key="1">
    <citation type="submission" date="2019-04" db="EMBL/GenBank/DDBJ databases">
        <title>Mesorhizobium composti sp. nov., isolated from compost.</title>
        <authorList>
            <person name="Lin S.-Y."/>
            <person name="Hameed A."/>
            <person name="Hsieh Y.-T."/>
            <person name="Young C.-C."/>
        </authorList>
    </citation>
    <scope>NUCLEOTIDE SEQUENCE [LARGE SCALE GENOMIC DNA]</scope>
    <source>
        <strain evidence="3 4">CC-YTH430</strain>
    </source>
</reference>
<dbReference type="SUPFAM" id="SSF51445">
    <property type="entry name" value="(Trans)glycosidases"/>
    <property type="match status" value="1"/>
</dbReference>
<keyword evidence="1" id="KW-0732">Signal</keyword>
<evidence type="ECO:0000313" key="4">
    <source>
        <dbReference type="Proteomes" id="UP000306441"/>
    </source>
</evidence>
<keyword evidence="4" id="KW-1185">Reference proteome</keyword>
<comment type="caution">
    <text evidence="3">The sequence shown here is derived from an EMBL/GenBank/DDBJ whole genome shotgun (WGS) entry which is preliminary data.</text>
</comment>